<evidence type="ECO:0000313" key="3">
    <source>
        <dbReference type="EMBL" id="QCI65947.1"/>
    </source>
</evidence>
<name>A0A4D7BDD1_9HYPH</name>
<feature type="domain" description="NIPSNAP" evidence="2">
    <location>
        <begin position="107"/>
        <end position="202"/>
    </location>
</feature>
<dbReference type="AlphaFoldDB" id="A0A4D7BDD1"/>
<proteinExistence type="inferred from homology"/>
<dbReference type="InterPro" id="IPR011008">
    <property type="entry name" value="Dimeric_a/b-barrel"/>
</dbReference>
<dbReference type="OrthoDB" id="4124121at2"/>
<dbReference type="KEGG" id="pstg:E8M01_18060"/>
<evidence type="ECO:0000259" key="2">
    <source>
        <dbReference type="Pfam" id="PF07978"/>
    </source>
</evidence>
<dbReference type="SUPFAM" id="SSF54909">
    <property type="entry name" value="Dimeric alpha+beta barrel"/>
    <property type="match status" value="2"/>
</dbReference>
<dbReference type="InterPro" id="IPR051557">
    <property type="entry name" value="NipSnap_domain"/>
</dbReference>
<comment type="similarity">
    <text evidence="1">Belongs to the NipSnap family.</text>
</comment>
<dbReference type="PANTHER" id="PTHR21017">
    <property type="entry name" value="NIPSNAP-RELATED"/>
    <property type="match status" value="1"/>
</dbReference>
<reference evidence="3 4" key="1">
    <citation type="submission" date="2019-04" db="EMBL/GenBank/DDBJ databases">
        <title>Phreatobacter aquaticus sp. nov.</title>
        <authorList>
            <person name="Choi A."/>
        </authorList>
    </citation>
    <scope>NUCLEOTIDE SEQUENCE [LARGE SCALE GENOMIC DNA]</scope>
    <source>
        <strain evidence="3 4">KCTC 52518</strain>
    </source>
</reference>
<dbReference type="Proteomes" id="UP000298781">
    <property type="component" value="Chromosome"/>
</dbReference>
<dbReference type="EMBL" id="CP039690">
    <property type="protein sequence ID" value="QCI65947.1"/>
    <property type="molecule type" value="Genomic_DNA"/>
</dbReference>
<organism evidence="3 4">
    <name type="scientific">Phreatobacter stygius</name>
    <dbReference type="NCBI Taxonomy" id="1940610"/>
    <lineage>
        <taxon>Bacteria</taxon>
        <taxon>Pseudomonadati</taxon>
        <taxon>Pseudomonadota</taxon>
        <taxon>Alphaproteobacteria</taxon>
        <taxon>Hyphomicrobiales</taxon>
        <taxon>Phreatobacteraceae</taxon>
        <taxon>Phreatobacter</taxon>
    </lineage>
</organism>
<protein>
    <submittedName>
        <fullName evidence="3">NIPSNAP family protein</fullName>
    </submittedName>
</protein>
<evidence type="ECO:0000256" key="1">
    <source>
        <dbReference type="ARBA" id="ARBA00005291"/>
    </source>
</evidence>
<dbReference type="RefSeq" id="WP_136961393.1">
    <property type="nucleotide sequence ID" value="NZ_CP039690.1"/>
</dbReference>
<sequence length="204" mass="21747">MLYELATLSIRLGTAAKAIAGIDSYVKEPTAKGRLLGCWASEIGELNRLVVLRGFADADALAAERTRTLGTTNPFHCGEALSHLRLESYAPFSFLPPVTTGKFGQVYEIRTYGLKLGGVGPTSAAWEAAMPERAKLSPLTIAMYALDGPQRFTHIWPYASLDARAAVRTESVAGGVWPPKGGPDWLTGEMVSTIGLPTAISPLA</sequence>
<evidence type="ECO:0000313" key="4">
    <source>
        <dbReference type="Proteomes" id="UP000298781"/>
    </source>
</evidence>
<dbReference type="Pfam" id="PF07978">
    <property type="entry name" value="NIPSNAP"/>
    <property type="match status" value="2"/>
</dbReference>
<feature type="domain" description="NIPSNAP" evidence="2">
    <location>
        <begin position="3"/>
        <end position="69"/>
    </location>
</feature>
<dbReference type="Gene3D" id="3.30.70.100">
    <property type="match status" value="2"/>
</dbReference>
<dbReference type="InterPro" id="IPR012577">
    <property type="entry name" value="NIPSNAP"/>
</dbReference>
<keyword evidence="4" id="KW-1185">Reference proteome</keyword>
<gene>
    <name evidence="3" type="ORF">E8M01_18060</name>
</gene>
<accession>A0A4D7BDD1</accession>
<dbReference type="PANTHER" id="PTHR21017:SF17">
    <property type="entry name" value="PROTEIN NIPSNAP"/>
    <property type="match status" value="1"/>
</dbReference>